<evidence type="ECO:0000256" key="2">
    <source>
        <dbReference type="ARBA" id="ARBA00023125"/>
    </source>
</evidence>
<comment type="caution">
    <text evidence="6">The sequence shown here is derived from an EMBL/GenBank/DDBJ whole genome shotgun (WGS) entry which is preliminary data.</text>
</comment>
<dbReference type="SMART" id="SM00342">
    <property type="entry name" value="HTH_ARAC"/>
    <property type="match status" value="1"/>
</dbReference>
<keyword evidence="2" id="KW-0238">DNA-binding</keyword>
<dbReference type="InterPro" id="IPR011990">
    <property type="entry name" value="TPR-like_helical_dom_sf"/>
</dbReference>
<evidence type="ECO:0000256" key="3">
    <source>
        <dbReference type="ARBA" id="ARBA00023163"/>
    </source>
</evidence>
<dbReference type="PANTHER" id="PTHR43280:SF27">
    <property type="entry name" value="TRANSCRIPTIONAL REGULATOR MTLR"/>
    <property type="match status" value="1"/>
</dbReference>
<feature type="repeat" description="TPR" evidence="4">
    <location>
        <begin position="307"/>
        <end position="340"/>
    </location>
</feature>
<dbReference type="PROSITE" id="PS01124">
    <property type="entry name" value="HTH_ARAC_FAMILY_2"/>
    <property type="match status" value="1"/>
</dbReference>
<dbReference type="PANTHER" id="PTHR43280">
    <property type="entry name" value="ARAC-FAMILY TRANSCRIPTIONAL REGULATOR"/>
    <property type="match status" value="1"/>
</dbReference>
<evidence type="ECO:0000256" key="4">
    <source>
        <dbReference type="PROSITE-ProRule" id="PRU00339"/>
    </source>
</evidence>
<keyword evidence="4" id="KW-0802">TPR repeat</keyword>
<keyword evidence="3" id="KW-0804">Transcription</keyword>
<keyword evidence="7" id="KW-1185">Reference proteome</keyword>
<dbReference type="InterPro" id="IPR019734">
    <property type="entry name" value="TPR_rpt"/>
</dbReference>
<dbReference type="Gene3D" id="1.25.40.10">
    <property type="entry name" value="Tetratricopeptide repeat domain"/>
    <property type="match status" value="1"/>
</dbReference>
<name>A0ABQ5MG13_9FLAO</name>
<reference evidence="6" key="1">
    <citation type="submission" date="2022-07" db="EMBL/GenBank/DDBJ databases">
        <title>Taxonomy of Novel Oxalotrophic and Methylotrophic Bacteria.</title>
        <authorList>
            <person name="Sahin N."/>
            <person name="Tani A."/>
        </authorList>
    </citation>
    <scope>NUCLEOTIDE SEQUENCE</scope>
    <source>
        <strain evidence="6">Y10</strain>
    </source>
</reference>
<dbReference type="Pfam" id="PF12833">
    <property type="entry name" value="HTH_18"/>
    <property type="match status" value="1"/>
</dbReference>
<evidence type="ECO:0000313" key="7">
    <source>
        <dbReference type="Proteomes" id="UP001143543"/>
    </source>
</evidence>
<dbReference type="PROSITE" id="PS50005">
    <property type="entry name" value="TPR"/>
    <property type="match status" value="1"/>
</dbReference>
<dbReference type="InterPro" id="IPR009057">
    <property type="entry name" value="Homeodomain-like_sf"/>
</dbReference>
<evidence type="ECO:0000256" key="1">
    <source>
        <dbReference type="ARBA" id="ARBA00023015"/>
    </source>
</evidence>
<proteinExistence type="predicted"/>
<sequence length="595" mass="68598">MSTLFKNTVPFTNRSIVVLPFVNMSNSSDNEFFSDGITEEIINALTFVKGLKVIARTSSFAFKNKHIDVREIGTQLGVANVLEGSVRVVNNHVRITAQLISAVTGMHYWSKNFDRELKDIFKLQDEVSLLIANQIRENFGHLEIQDHLVKQSTRSFTAYELYLKGRYEQLQWTPDALLRAIEYYDKAILQDNQYARAYYGNMQCYGLLAIWGYMPKEIAMDKAITNMAMGKEIDTNLPEYTQAFVGKTFWGEWNFKAGYAFILETLALNPNYIDGLEAMAELCIALGFFEIAEEYAQKLLEVDPISANNRYTLAHIFYYQRNYESALDWVEKALEIRDDLELANHLKVLCLVQLKDEQQLLTFIANRPLEKYQKLLYQAVNGTLYVTEETLEDWGDSHMAPAQLAPYELYILANAGYKKEAFTLLKQYVQQKRGQLINYRQEPLLAPLHEFAEFSELHQSNLFLEDIIEKPKALVKPKVEDAVLEGLHQQLITYFEEEKPYLDTQLTLTSLGESIGMHPNRLSYLINEFLEVNFNEFVNAYRLTHFKAIAVLPENAHLTLLALAYDSGFNSKTVFNTYFKKAEGKTPKAWLKEQQ</sequence>
<dbReference type="Gene3D" id="1.10.10.60">
    <property type="entry name" value="Homeodomain-like"/>
    <property type="match status" value="2"/>
</dbReference>
<feature type="domain" description="HTH araC/xylS-type" evidence="5">
    <location>
        <begin position="489"/>
        <end position="593"/>
    </location>
</feature>
<dbReference type="SUPFAM" id="SSF48452">
    <property type="entry name" value="TPR-like"/>
    <property type="match status" value="1"/>
</dbReference>
<gene>
    <name evidence="6" type="ORF">Y10_03430</name>
</gene>
<dbReference type="SUPFAM" id="SSF46689">
    <property type="entry name" value="Homeodomain-like"/>
    <property type="match status" value="1"/>
</dbReference>
<dbReference type="EMBL" id="BRVO01000001">
    <property type="protein sequence ID" value="GLB47975.1"/>
    <property type="molecule type" value="Genomic_DNA"/>
</dbReference>
<organism evidence="6 7">
    <name type="scientific">Neptunitalea lumnitzerae</name>
    <dbReference type="NCBI Taxonomy" id="2965509"/>
    <lineage>
        <taxon>Bacteria</taxon>
        <taxon>Pseudomonadati</taxon>
        <taxon>Bacteroidota</taxon>
        <taxon>Flavobacteriia</taxon>
        <taxon>Flavobacteriales</taxon>
        <taxon>Flavobacteriaceae</taxon>
        <taxon>Neptunitalea</taxon>
    </lineage>
</organism>
<dbReference type="InterPro" id="IPR018060">
    <property type="entry name" value="HTH_AraC"/>
</dbReference>
<dbReference type="Proteomes" id="UP001143543">
    <property type="component" value="Unassembled WGS sequence"/>
</dbReference>
<evidence type="ECO:0000313" key="6">
    <source>
        <dbReference type="EMBL" id="GLB47975.1"/>
    </source>
</evidence>
<keyword evidence="1" id="KW-0805">Transcription regulation</keyword>
<protein>
    <recommendedName>
        <fullName evidence="5">HTH araC/xylS-type domain-containing protein</fullName>
    </recommendedName>
</protein>
<evidence type="ECO:0000259" key="5">
    <source>
        <dbReference type="PROSITE" id="PS01124"/>
    </source>
</evidence>
<accession>A0ABQ5MG13</accession>